<keyword evidence="3" id="KW-0813">Transport</keyword>
<feature type="transmembrane region" description="Helical" evidence="8">
    <location>
        <begin position="375"/>
        <end position="396"/>
    </location>
</feature>
<comment type="caution">
    <text evidence="9">The sequence shown here is derived from an EMBL/GenBank/DDBJ whole genome shotgun (WGS) entry which is preliminary data.</text>
</comment>
<dbReference type="PANTHER" id="PTHR42810">
    <property type="entry name" value="PURINE PERMEASE C1399.01C-RELATED"/>
    <property type="match status" value="1"/>
</dbReference>
<dbReference type="NCBIfam" id="TIGR00801">
    <property type="entry name" value="ncs2"/>
    <property type="match status" value="1"/>
</dbReference>
<keyword evidence="7 8" id="KW-0472">Membrane</keyword>
<dbReference type="RefSeq" id="WP_343762808.1">
    <property type="nucleotide sequence ID" value="NZ_BAAACG010000013.1"/>
</dbReference>
<dbReference type="NCBIfam" id="TIGR03173">
    <property type="entry name" value="pbuX"/>
    <property type="match status" value="1"/>
</dbReference>
<name>A0ABN1JQN8_9CLOT</name>
<feature type="transmembrane region" description="Helical" evidence="8">
    <location>
        <begin position="342"/>
        <end position="363"/>
    </location>
</feature>
<reference evidence="9 10" key="1">
    <citation type="journal article" date="2019" name="Int. J. Syst. Evol. Microbiol.">
        <title>The Global Catalogue of Microorganisms (GCM) 10K type strain sequencing project: providing services to taxonomists for standard genome sequencing and annotation.</title>
        <authorList>
            <consortium name="The Broad Institute Genomics Platform"/>
            <consortium name="The Broad Institute Genome Sequencing Center for Infectious Disease"/>
            <person name="Wu L."/>
            <person name="Ma J."/>
        </authorList>
    </citation>
    <scope>NUCLEOTIDE SEQUENCE [LARGE SCALE GENOMIC DNA]</scope>
    <source>
        <strain evidence="9 10">JCM 1407</strain>
    </source>
</reference>
<evidence type="ECO:0000256" key="3">
    <source>
        <dbReference type="ARBA" id="ARBA00022448"/>
    </source>
</evidence>
<dbReference type="InterPro" id="IPR006043">
    <property type="entry name" value="NCS2"/>
</dbReference>
<dbReference type="NCBIfam" id="NF037981">
    <property type="entry name" value="NCS2_1"/>
    <property type="match status" value="1"/>
</dbReference>
<feature type="transmembrane region" description="Helical" evidence="8">
    <location>
        <begin position="320"/>
        <end position="336"/>
    </location>
</feature>
<protein>
    <submittedName>
        <fullName evidence="9">Nucleobase:cation symporter-2 family protein</fullName>
    </submittedName>
</protein>
<feature type="transmembrane region" description="Helical" evidence="8">
    <location>
        <begin position="408"/>
        <end position="428"/>
    </location>
</feature>
<keyword evidence="6 8" id="KW-1133">Transmembrane helix</keyword>
<evidence type="ECO:0000256" key="8">
    <source>
        <dbReference type="SAM" id="Phobius"/>
    </source>
</evidence>
<comment type="subcellular location">
    <subcellularLocation>
        <location evidence="1">Cell membrane</location>
        <topology evidence="1">Multi-pass membrane protein</topology>
    </subcellularLocation>
</comment>
<dbReference type="PROSITE" id="PS01116">
    <property type="entry name" value="XANTH_URACIL_PERMASE"/>
    <property type="match status" value="1"/>
</dbReference>
<organism evidence="9 10">
    <name type="scientific">Clostridium oceanicum</name>
    <dbReference type="NCBI Taxonomy" id="1543"/>
    <lineage>
        <taxon>Bacteria</taxon>
        <taxon>Bacillati</taxon>
        <taxon>Bacillota</taxon>
        <taxon>Clostridia</taxon>
        <taxon>Eubacteriales</taxon>
        <taxon>Clostridiaceae</taxon>
        <taxon>Clostridium</taxon>
    </lineage>
</organism>
<comment type="similarity">
    <text evidence="2">Belongs to the nucleobase:cation symporter-2 (NCS2) (TC 2.A.40) family.</text>
</comment>
<dbReference type="InterPro" id="IPR006042">
    <property type="entry name" value="Xan_ur_permease"/>
</dbReference>
<proteinExistence type="inferred from homology"/>
<feature type="transmembrane region" description="Helical" evidence="8">
    <location>
        <begin position="134"/>
        <end position="155"/>
    </location>
</feature>
<feature type="transmembrane region" description="Helical" evidence="8">
    <location>
        <begin position="108"/>
        <end position="127"/>
    </location>
</feature>
<feature type="transmembrane region" description="Helical" evidence="8">
    <location>
        <begin position="193"/>
        <end position="213"/>
    </location>
</feature>
<accession>A0ABN1JQN8</accession>
<dbReference type="PANTHER" id="PTHR42810:SF4">
    <property type="entry name" value="URIC ACID TRANSPORTER UACT"/>
    <property type="match status" value="1"/>
</dbReference>
<dbReference type="InterPro" id="IPR017588">
    <property type="entry name" value="UacT-like"/>
</dbReference>
<keyword evidence="10" id="KW-1185">Reference proteome</keyword>
<keyword evidence="4" id="KW-1003">Cell membrane</keyword>
<feature type="transmembrane region" description="Helical" evidence="8">
    <location>
        <begin position="55"/>
        <end position="76"/>
    </location>
</feature>
<dbReference type="EMBL" id="BAAACG010000013">
    <property type="protein sequence ID" value="GAA0744754.1"/>
    <property type="molecule type" value="Genomic_DNA"/>
</dbReference>
<evidence type="ECO:0000313" key="9">
    <source>
        <dbReference type="EMBL" id="GAA0744754.1"/>
    </source>
</evidence>
<evidence type="ECO:0000256" key="7">
    <source>
        <dbReference type="ARBA" id="ARBA00023136"/>
    </source>
</evidence>
<gene>
    <name evidence="9" type="ORF">GCM10008906_30080</name>
</gene>
<evidence type="ECO:0000256" key="4">
    <source>
        <dbReference type="ARBA" id="ARBA00022475"/>
    </source>
</evidence>
<evidence type="ECO:0000256" key="1">
    <source>
        <dbReference type="ARBA" id="ARBA00004651"/>
    </source>
</evidence>
<keyword evidence="5 8" id="KW-0812">Transmembrane</keyword>
<evidence type="ECO:0000256" key="2">
    <source>
        <dbReference type="ARBA" id="ARBA00008821"/>
    </source>
</evidence>
<dbReference type="Pfam" id="PF00860">
    <property type="entry name" value="Xan_ur_permease"/>
    <property type="match status" value="1"/>
</dbReference>
<evidence type="ECO:0000256" key="6">
    <source>
        <dbReference type="ARBA" id="ARBA00022989"/>
    </source>
</evidence>
<evidence type="ECO:0000313" key="10">
    <source>
        <dbReference type="Proteomes" id="UP001501510"/>
    </source>
</evidence>
<dbReference type="Proteomes" id="UP001501510">
    <property type="component" value="Unassembled WGS sequence"/>
</dbReference>
<evidence type="ECO:0000256" key="5">
    <source>
        <dbReference type="ARBA" id="ARBA00022692"/>
    </source>
</evidence>
<feature type="transmembrane region" description="Helical" evidence="8">
    <location>
        <begin position="21"/>
        <end position="43"/>
    </location>
</feature>
<sequence length="447" mass="46957">MKDKRNELLYSLDGRPPLKSAIPLGLQHVLAMFVGNVTPIIIISNVLKLPVEQKAFLIQCAMFVAGIVSLIQCYPIGPVGSKLPIIMGTSFGFLPVCIAISGKYGLSGVLGAALVGAVFQVILGFFLKHIRKYFPPLITGIVLFSIALSLVSTGVKYFAGGVGAPDFGSIENLMLGSIVLVIVLGLKQFTKGITSMSSILIALIIGYIIAVFMGKVDFSSVANTNWVSIPIPFKFGVEFHLDAIVSMGIIFVISTIETVGNTCGIVSGGLGKTATDEQVSGAVVADGVGTVFAAIFNVLPNTAYSQNVGIITMTKVINRFSVATGAVFLVLCGLFPKIGAVIALMPASVLGGAALVMFSMMLVSGINQITEEPLVGRNAVIFAVSLGIGVGFSLVPDAYKNLPHMMQMLFEGGVAVSTIIAIFLNLILPKDIEINKSKSNTVSNMSK</sequence>
<feature type="transmembrane region" description="Helical" evidence="8">
    <location>
        <begin position="167"/>
        <end position="186"/>
    </location>
</feature>